<proteinExistence type="predicted"/>
<feature type="compositionally biased region" description="Polar residues" evidence="1">
    <location>
        <begin position="82"/>
        <end position="92"/>
    </location>
</feature>
<dbReference type="GO" id="GO:0005634">
    <property type="term" value="C:nucleus"/>
    <property type="evidence" value="ECO:0007669"/>
    <property type="project" value="TreeGrafter"/>
</dbReference>
<dbReference type="InterPro" id="IPR027417">
    <property type="entry name" value="P-loop_NTPase"/>
</dbReference>
<dbReference type="GO" id="GO:0003677">
    <property type="term" value="F:DNA binding"/>
    <property type="evidence" value="ECO:0007669"/>
    <property type="project" value="TreeGrafter"/>
</dbReference>
<protein>
    <recommendedName>
        <fullName evidence="2">AAA+ ATPase domain-containing protein</fullName>
    </recommendedName>
</protein>
<feature type="compositionally biased region" description="Polar residues" evidence="1">
    <location>
        <begin position="819"/>
        <end position="829"/>
    </location>
</feature>
<keyword evidence="4" id="KW-1185">Reference proteome</keyword>
<name>A0A6A6B4H9_9PEZI</name>
<gene>
    <name evidence="3" type="ORF">K452DRAFT_300828</name>
</gene>
<feature type="compositionally biased region" description="Basic residues" evidence="1">
    <location>
        <begin position="1307"/>
        <end position="1316"/>
    </location>
</feature>
<feature type="domain" description="AAA+ ATPase" evidence="2">
    <location>
        <begin position="755"/>
        <end position="960"/>
    </location>
</feature>
<dbReference type="InterPro" id="IPR003959">
    <property type="entry name" value="ATPase_AAA_core"/>
</dbReference>
<feature type="region of interest" description="Disordered" evidence="1">
    <location>
        <begin position="814"/>
        <end position="896"/>
    </location>
</feature>
<dbReference type="Proteomes" id="UP000799438">
    <property type="component" value="Unassembled WGS sequence"/>
</dbReference>
<evidence type="ECO:0000313" key="4">
    <source>
        <dbReference type="Proteomes" id="UP000799438"/>
    </source>
</evidence>
<feature type="region of interest" description="Disordered" evidence="1">
    <location>
        <begin position="671"/>
        <end position="702"/>
    </location>
</feature>
<feature type="compositionally biased region" description="Basic and acidic residues" evidence="1">
    <location>
        <begin position="1358"/>
        <end position="1386"/>
    </location>
</feature>
<dbReference type="SUPFAM" id="SSF52540">
    <property type="entry name" value="P-loop containing nucleoside triphosphate hydrolases"/>
    <property type="match status" value="1"/>
</dbReference>
<sequence>MNLGDQPNLHPFFSKAQRNQSPELDEIKVAQTGPPAHDENHPNHEEAAQRPRGRGRPLGSKTHGGKRKSGEALPVRKVKQASLVQFAQTGNSRKQETDDNAHGASAQDSLVEDPNIGRRKRQRTNSPEANRGTHEEAFTEAGAPDAVGDESAQPGSLSWHEQLEAEAGRDENAILVQASSPGARDPELTLNGSEAVADSFPLLEEREEVTQTIPPVVSSPPQSGLDDTGSALEDESSIAIASTSSSKPGPKKKMLRLKANGRFSSPVSIAPPPPSSPPSISAIPKEIEPIHEPVHNSTLARSSPPRRSPPRKMLRLNAKGRLSSPIPQEPPVEEPKPRRTRGRGRNKEPKQLIVKISYKKGDSGTASMAEDINRIMIGAQRAPAQKQKQPSMRPEPSGPPKPTHPFFSGKPVGKTKDESKDGPPEAAVQKSPLKTAGKRETAITPGKLRAQARANHATADDFPSFGFNTKTRKHPGGTVDAPWPWKGVVRVGNDSGDSPFPQKPIPSEDLKARRKLKDNVYQISGDESILSALCTHIRQDPLASLGFTPNSQSPILRKPNRLLTTGVKIQESIRDYIGAFASTGTSSVQSSEVLAEDCQLKSSQYTTHPALKTLYDEIENTLTPFDQGTCEKLPWAQKYAPKRAVDVLGSAREVAVLREWLEALRVSAVEAGSKETPKNQSSKKKGAMTKPPKKKRKKTADMDDFVVDDDVDALGGLDEVSDPDELASLDSGQGARKSMIRQGDGIINGIRTTKLSNVVLLSGPHGSGKTAAIFAVARELGFEIFEINSGSRRSGKDVFDKIGDMTENHLVQRKARESVATTADQAITESDSEQRLADAVQKDIESGRQKSMASFFKPTNQPKPKTSKPDIKEQPKKASLAPKEIAQGNLGDKPKQSQKQSLILLEEVDVLFEEDKNFWTTVESLALSSKRPIILTCTDESLVRMHETSFHAILRMSSPPAALATDYMLLLAAREGHLLERDAVSSLYDCKNQDLRASIMELDFWCQMGVGDQKGGLEWMYQRWPPGKDVDENGRTLRVASCGAYQKGMGWVSRDLLLEPSHAGFDREHEFLRELTESWHLQTEECTTSAQRNDPEQRTDQAISQESNLKSLEGVECSLDMLSAADVFCKIDVPARTKVEMDATQPPMPEKAKSSYIDGYPLIQADQLHDFTNFDANLAISSHLATSRYYCRQAPKIESQPIYTDLVVLPLSNETHILNSILTHIATSRDPASKPLSRVDFFAFDPLAEPPTNALVHGLGITASSFDRNFSLITIDLAPYVRSIAAWDLRLESERVRVSNLLSAGGTRKRKARTTRAARSAQEGGRRETVRKERWFDKKLSLQAVLATAGKDWAGLGGRERGEDDKQTETDRTSDGGSEHGMDTEG</sequence>
<dbReference type="RefSeq" id="XP_033394459.1">
    <property type="nucleotide sequence ID" value="XM_033542374.1"/>
</dbReference>
<evidence type="ECO:0000256" key="1">
    <source>
        <dbReference type="SAM" id="MobiDB-lite"/>
    </source>
</evidence>
<organism evidence="3 4">
    <name type="scientific">Aplosporella prunicola CBS 121167</name>
    <dbReference type="NCBI Taxonomy" id="1176127"/>
    <lineage>
        <taxon>Eukaryota</taxon>
        <taxon>Fungi</taxon>
        <taxon>Dikarya</taxon>
        <taxon>Ascomycota</taxon>
        <taxon>Pezizomycotina</taxon>
        <taxon>Dothideomycetes</taxon>
        <taxon>Dothideomycetes incertae sedis</taxon>
        <taxon>Botryosphaeriales</taxon>
        <taxon>Aplosporellaceae</taxon>
        <taxon>Aplosporella</taxon>
    </lineage>
</organism>
<dbReference type="GO" id="GO:0005524">
    <property type="term" value="F:ATP binding"/>
    <property type="evidence" value="ECO:0007669"/>
    <property type="project" value="InterPro"/>
</dbReference>
<feature type="compositionally biased region" description="Basic and acidic residues" evidence="1">
    <location>
        <begin position="161"/>
        <end position="172"/>
    </location>
</feature>
<reference evidence="3" key="1">
    <citation type="journal article" date="2020" name="Stud. Mycol.">
        <title>101 Dothideomycetes genomes: a test case for predicting lifestyles and emergence of pathogens.</title>
        <authorList>
            <person name="Haridas S."/>
            <person name="Albert R."/>
            <person name="Binder M."/>
            <person name="Bloem J."/>
            <person name="Labutti K."/>
            <person name="Salamov A."/>
            <person name="Andreopoulos B."/>
            <person name="Baker S."/>
            <person name="Barry K."/>
            <person name="Bills G."/>
            <person name="Bluhm B."/>
            <person name="Cannon C."/>
            <person name="Castanera R."/>
            <person name="Culley D."/>
            <person name="Daum C."/>
            <person name="Ezra D."/>
            <person name="Gonzalez J."/>
            <person name="Henrissat B."/>
            <person name="Kuo A."/>
            <person name="Liang C."/>
            <person name="Lipzen A."/>
            <person name="Lutzoni F."/>
            <person name="Magnuson J."/>
            <person name="Mondo S."/>
            <person name="Nolan M."/>
            <person name="Ohm R."/>
            <person name="Pangilinan J."/>
            <person name="Park H.-J."/>
            <person name="Ramirez L."/>
            <person name="Alfaro M."/>
            <person name="Sun H."/>
            <person name="Tritt A."/>
            <person name="Yoshinaga Y."/>
            <person name="Zwiers L.-H."/>
            <person name="Turgeon B."/>
            <person name="Goodwin S."/>
            <person name="Spatafora J."/>
            <person name="Crous P."/>
            <person name="Grigoriev I."/>
        </authorList>
    </citation>
    <scope>NUCLEOTIDE SEQUENCE</scope>
    <source>
        <strain evidence="3">CBS 121167</strain>
    </source>
</reference>
<feature type="compositionally biased region" description="Low complexity" evidence="1">
    <location>
        <begin position="379"/>
        <end position="390"/>
    </location>
</feature>
<dbReference type="OrthoDB" id="9996895at2759"/>
<dbReference type="Pfam" id="PF00004">
    <property type="entry name" value="AAA"/>
    <property type="match status" value="1"/>
</dbReference>
<dbReference type="PANTHER" id="PTHR23389:SF21">
    <property type="entry name" value="ATPASE FAMILY AAA DOMAIN-CONTAINING PROTEIN 5"/>
    <property type="match status" value="1"/>
</dbReference>
<dbReference type="Gene3D" id="3.40.50.300">
    <property type="entry name" value="P-loop containing nucleotide triphosphate hydrolases"/>
    <property type="match status" value="1"/>
</dbReference>
<feature type="compositionally biased region" description="Polar residues" evidence="1">
    <location>
        <begin position="849"/>
        <end position="864"/>
    </location>
</feature>
<feature type="region of interest" description="Disordered" evidence="1">
    <location>
        <begin position="1353"/>
        <end position="1386"/>
    </location>
</feature>
<dbReference type="EMBL" id="ML995495">
    <property type="protein sequence ID" value="KAF2138746.1"/>
    <property type="molecule type" value="Genomic_DNA"/>
</dbReference>
<evidence type="ECO:0000313" key="3">
    <source>
        <dbReference type="EMBL" id="KAF2138746.1"/>
    </source>
</evidence>
<dbReference type="PANTHER" id="PTHR23389">
    <property type="entry name" value="CHROMOSOME TRANSMISSION FIDELITY FACTOR 18"/>
    <property type="match status" value="1"/>
</dbReference>
<feature type="compositionally biased region" description="Basic residues" evidence="1">
    <location>
        <begin position="681"/>
        <end position="698"/>
    </location>
</feature>
<dbReference type="InterPro" id="IPR003593">
    <property type="entry name" value="AAA+_ATPase"/>
</dbReference>
<feature type="compositionally biased region" description="Basic and acidic residues" evidence="1">
    <location>
        <begin position="414"/>
        <end position="423"/>
    </location>
</feature>
<dbReference type="GO" id="GO:0016887">
    <property type="term" value="F:ATP hydrolysis activity"/>
    <property type="evidence" value="ECO:0007669"/>
    <property type="project" value="InterPro"/>
</dbReference>
<feature type="compositionally biased region" description="Basic and acidic residues" evidence="1">
    <location>
        <begin position="867"/>
        <end position="876"/>
    </location>
</feature>
<dbReference type="GeneID" id="54299871"/>
<feature type="compositionally biased region" description="Low complexity" evidence="1">
    <location>
        <begin position="237"/>
        <end position="248"/>
    </location>
</feature>
<evidence type="ECO:0000259" key="2">
    <source>
        <dbReference type="SMART" id="SM00382"/>
    </source>
</evidence>
<feature type="region of interest" description="Disordered" evidence="1">
    <location>
        <begin position="1305"/>
        <end position="1330"/>
    </location>
</feature>
<feature type="compositionally biased region" description="Basic and acidic residues" evidence="1">
    <location>
        <begin position="832"/>
        <end position="848"/>
    </location>
</feature>
<dbReference type="SMART" id="SM00382">
    <property type="entry name" value="AAA"/>
    <property type="match status" value="1"/>
</dbReference>
<feature type="region of interest" description="Disordered" evidence="1">
    <location>
        <begin position="1"/>
        <end position="485"/>
    </location>
</feature>
<accession>A0A6A6B4H9</accession>
<feature type="compositionally biased region" description="Basic and acidic residues" evidence="1">
    <location>
        <begin position="285"/>
        <end position="294"/>
    </location>
</feature>
<feature type="compositionally biased region" description="Basic and acidic residues" evidence="1">
    <location>
        <begin position="36"/>
        <end position="49"/>
    </location>
</feature>